<dbReference type="SFLD" id="SFLDG00358">
    <property type="entry name" value="Main_(cytGST)"/>
    <property type="match status" value="1"/>
</dbReference>
<protein>
    <submittedName>
        <fullName evidence="3">Glutathione S-transferase</fullName>
    </submittedName>
</protein>
<dbReference type="PROSITE" id="PS50404">
    <property type="entry name" value="GST_NTER"/>
    <property type="match status" value="1"/>
</dbReference>
<dbReference type="GO" id="GO:0016740">
    <property type="term" value="F:transferase activity"/>
    <property type="evidence" value="ECO:0007669"/>
    <property type="project" value="UniProtKB-KW"/>
</dbReference>
<dbReference type="CDD" id="cd03207">
    <property type="entry name" value="GST_C_8"/>
    <property type="match status" value="1"/>
</dbReference>
<dbReference type="CDD" id="cd03046">
    <property type="entry name" value="GST_N_GTT1_like"/>
    <property type="match status" value="1"/>
</dbReference>
<comment type="caution">
    <text evidence="3">The sequence shown here is derived from an EMBL/GenBank/DDBJ whole genome shotgun (WGS) entry which is preliminary data.</text>
</comment>
<gene>
    <name evidence="3" type="ORF">BE18_05090</name>
</gene>
<dbReference type="SUPFAM" id="SSF47616">
    <property type="entry name" value="GST C-terminal domain-like"/>
    <property type="match status" value="1"/>
</dbReference>
<accession>A0A150R446</accession>
<name>A0A150R446_SORCE</name>
<dbReference type="InterPro" id="IPR036282">
    <property type="entry name" value="Glutathione-S-Trfase_C_sf"/>
</dbReference>
<reference evidence="3 4" key="1">
    <citation type="submission" date="2014-02" db="EMBL/GenBank/DDBJ databases">
        <title>The small core and large imbalanced accessory genome model reveals a collaborative survival strategy of Sorangium cellulosum strains in nature.</title>
        <authorList>
            <person name="Han K."/>
            <person name="Peng R."/>
            <person name="Blom J."/>
            <person name="Li Y.-Z."/>
        </authorList>
    </citation>
    <scope>NUCLEOTIDE SEQUENCE [LARGE SCALE GENOMIC DNA]</scope>
    <source>
        <strain evidence="3 4">So0149</strain>
    </source>
</reference>
<dbReference type="EMBL" id="JEMC01004190">
    <property type="protein sequence ID" value="KYF75027.1"/>
    <property type="molecule type" value="Genomic_DNA"/>
</dbReference>
<dbReference type="PROSITE" id="PS50405">
    <property type="entry name" value="GST_CTER"/>
    <property type="match status" value="1"/>
</dbReference>
<dbReference type="AlphaFoldDB" id="A0A150R446"/>
<proteinExistence type="predicted"/>
<evidence type="ECO:0000313" key="4">
    <source>
        <dbReference type="Proteomes" id="UP000075515"/>
    </source>
</evidence>
<feature type="domain" description="GST C-terminal" evidence="2">
    <location>
        <begin position="91"/>
        <end position="211"/>
    </location>
</feature>
<evidence type="ECO:0000313" key="3">
    <source>
        <dbReference type="EMBL" id="KYF75027.1"/>
    </source>
</evidence>
<feature type="domain" description="GST N-terminal" evidence="1">
    <location>
        <begin position="9"/>
        <end position="88"/>
    </location>
</feature>
<dbReference type="InterPro" id="IPR036249">
    <property type="entry name" value="Thioredoxin-like_sf"/>
</dbReference>
<dbReference type="Proteomes" id="UP000075515">
    <property type="component" value="Unassembled WGS sequence"/>
</dbReference>
<sequence>MPKITVCAFGWVPPFARGLVRDLRVRWALAEAGLTYEERLIGNEEQASADYRRIQPFGQVPAYEEDGLVMFESGAIVLHIAERSEALMPSDPVGRARAKSWMFAALNSVEPHVQNLAEIDLFHPKEEWAQLRRPSAVEAVKARLTKLSDWLGERDYLEDRFTAGDLLMTTVLRTLRHTALVAEIPALEAYRLRCEARPAFQKALAEHMAPFAKHA</sequence>
<dbReference type="SUPFAM" id="SSF52833">
    <property type="entry name" value="Thioredoxin-like"/>
    <property type="match status" value="1"/>
</dbReference>
<dbReference type="Pfam" id="PF02798">
    <property type="entry name" value="GST_N"/>
    <property type="match status" value="1"/>
</dbReference>
<keyword evidence="3" id="KW-0808">Transferase</keyword>
<organism evidence="3 4">
    <name type="scientific">Sorangium cellulosum</name>
    <name type="common">Polyangium cellulosum</name>
    <dbReference type="NCBI Taxonomy" id="56"/>
    <lineage>
        <taxon>Bacteria</taxon>
        <taxon>Pseudomonadati</taxon>
        <taxon>Myxococcota</taxon>
        <taxon>Polyangia</taxon>
        <taxon>Polyangiales</taxon>
        <taxon>Polyangiaceae</taxon>
        <taxon>Sorangium</taxon>
    </lineage>
</organism>
<dbReference type="PANTHER" id="PTHR44051">
    <property type="entry name" value="GLUTATHIONE S-TRANSFERASE-RELATED"/>
    <property type="match status" value="1"/>
</dbReference>
<dbReference type="InterPro" id="IPR004045">
    <property type="entry name" value="Glutathione_S-Trfase_N"/>
</dbReference>
<evidence type="ECO:0000259" key="1">
    <source>
        <dbReference type="PROSITE" id="PS50404"/>
    </source>
</evidence>
<dbReference type="Gene3D" id="3.40.30.10">
    <property type="entry name" value="Glutaredoxin"/>
    <property type="match status" value="1"/>
</dbReference>
<dbReference type="PANTHER" id="PTHR44051:SF8">
    <property type="entry name" value="GLUTATHIONE S-TRANSFERASE GSTA"/>
    <property type="match status" value="1"/>
</dbReference>
<evidence type="ECO:0000259" key="2">
    <source>
        <dbReference type="PROSITE" id="PS50405"/>
    </source>
</evidence>
<dbReference type="SFLD" id="SFLDS00019">
    <property type="entry name" value="Glutathione_Transferase_(cytos"/>
    <property type="match status" value="1"/>
</dbReference>
<dbReference type="InterPro" id="IPR010987">
    <property type="entry name" value="Glutathione-S-Trfase_C-like"/>
</dbReference>
<dbReference type="Gene3D" id="1.20.1050.10">
    <property type="match status" value="1"/>
</dbReference>
<dbReference type="FunFam" id="3.40.30.10:FF:000331">
    <property type="entry name" value="Glutathione S-transferase"/>
    <property type="match status" value="1"/>
</dbReference>
<dbReference type="InterPro" id="IPR040079">
    <property type="entry name" value="Glutathione_S-Trfase"/>
</dbReference>